<dbReference type="GO" id="GO:0016757">
    <property type="term" value="F:glycosyltransferase activity"/>
    <property type="evidence" value="ECO:0007669"/>
    <property type="project" value="UniProtKB-KW"/>
</dbReference>
<gene>
    <name evidence="3" type="ORF">P8V03_05185</name>
</gene>
<feature type="domain" description="Glycosyltransferase 2-like" evidence="2">
    <location>
        <begin position="11"/>
        <end position="175"/>
    </location>
</feature>
<sequence length="297" mass="34383">MGDLGKRDSAIIIPCKNEGIYLKQTIDFMLKTEAKKLSDIFVIDDNSNDSCCEFLKSASKRYPNVSLIQTKGIGPSQARNLGAALASDARFLIFCDAHLTMREGWLNTMLEAFNNREVSVICPGIGHFHPNSAVGYGQNWNENLETYWLERPNSIGEIPLAPGACMIIKRDVFHAVGGFDPLFTSWGYEDVELSLKLWLFGYKIFVHPAVKVGHKFRKVQPYNVNIVDFHYNKLRIAIIHFNKARVKKLIKLMNDYPHFEKIIEKIKISNSHEHRKNYFRRRIYDDNWFFNKFNIPF</sequence>
<dbReference type="RefSeq" id="WP_318797035.1">
    <property type="nucleotide sequence ID" value="NZ_JARUJP010000004.1"/>
</dbReference>
<dbReference type="PANTHER" id="PTHR11675:SF126">
    <property type="entry name" value="RICIN B LECTIN DOMAIN-CONTAINING PROTEIN"/>
    <property type="match status" value="1"/>
</dbReference>
<dbReference type="InterPro" id="IPR029044">
    <property type="entry name" value="Nucleotide-diphossugar_trans"/>
</dbReference>
<organism evidence="3 4">
    <name type="scientific">Clostridium tanneri</name>
    <dbReference type="NCBI Taxonomy" id="3037988"/>
    <lineage>
        <taxon>Bacteria</taxon>
        <taxon>Bacillati</taxon>
        <taxon>Bacillota</taxon>
        <taxon>Clostridia</taxon>
        <taxon>Eubacteriales</taxon>
        <taxon>Clostridiaceae</taxon>
        <taxon>Clostridium</taxon>
    </lineage>
</organism>
<dbReference type="Pfam" id="PF00535">
    <property type="entry name" value="Glycos_transf_2"/>
    <property type="match status" value="1"/>
</dbReference>
<accession>A0ABU4JQW7</accession>
<keyword evidence="3" id="KW-0808">Transferase</keyword>
<reference evidence="3 4" key="1">
    <citation type="submission" date="2023-04" db="EMBL/GenBank/DDBJ databases">
        <title>Clostridium tannerae sp. nov., isolated from the fecal material of an alpaca.</title>
        <authorList>
            <person name="Miller S."/>
            <person name="Hendry M."/>
            <person name="King J."/>
            <person name="Sankaranarayanan K."/>
            <person name="Lawson P.A."/>
        </authorList>
    </citation>
    <scope>NUCLEOTIDE SEQUENCE [LARGE SCALE GENOMIC DNA]</scope>
    <source>
        <strain evidence="3 4">A1-XYC3</strain>
    </source>
</reference>
<dbReference type="SUPFAM" id="SSF53448">
    <property type="entry name" value="Nucleotide-diphospho-sugar transferases"/>
    <property type="match status" value="1"/>
</dbReference>
<dbReference type="Gene3D" id="3.90.550.10">
    <property type="entry name" value="Spore Coat Polysaccharide Biosynthesis Protein SpsA, Chain A"/>
    <property type="match status" value="1"/>
</dbReference>
<dbReference type="EC" id="2.4.-.-" evidence="3"/>
<keyword evidence="1" id="KW-1015">Disulfide bond</keyword>
<evidence type="ECO:0000313" key="3">
    <source>
        <dbReference type="EMBL" id="MDW8800546.1"/>
    </source>
</evidence>
<comment type="caution">
    <text evidence="3">The sequence shown here is derived from an EMBL/GenBank/DDBJ whole genome shotgun (WGS) entry which is preliminary data.</text>
</comment>
<dbReference type="Proteomes" id="UP001281656">
    <property type="component" value="Unassembled WGS sequence"/>
</dbReference>
<dbReference type="EMBL" id="JARUJP010000004">
    <property type="protein sequence ID" value="MDW8800546.1"/>
    <property type="molecule type" value="Genomic_DNA"/>
</dbReference>
<evidence type="ECO:0000313" key="4">
    <source>
        <dbReference type="Proteomes" id="UP001281656"/>
    </source>
</evidence>
<keyword evidence="3" id="KW-0328">Glycosyltransferase</keyword>
<name>A0ABU4JQW7_9CLOT</name>
<evidence type="ECO:0000256" key="1">
    <source>
        <dbReference type="ARBA" id="ARBA00023157"/>
    </source>
</evidence>
<protein>
    <submittedName>
        <fullName evidence="3">Glycosyltransferase</fullName>
        <ecNumber evidence="3">2.4.-.-</ecNumber>
    </submittedName>
</protein>
<evidence type="ECO:0000259" key="2">
    <source>
        <dbReference type="Pfam" id="PF00535"/>
    </source>
</evidence>
<dbReference type="InterPro" id="IPR001173">
    <property type="entry name" value="Glyco_trans_2-like"/>
</dbReference>
<dbReference type="PANTHER" id="PTHR11675">
    <property type="entry name" value="N-ACETYLGALACTOSAMINYLTRANSFERASE"/>
    <property type="match status" value="1"/>
</dbReference>
<keyword evidence="4" id="KW-1185">Reference proteome</keyword>
<proteinExistence type="predicted"/>